<dbReference type="Gene3D" id="3.40.50.300">
    <property type="entry name" value="P-loop containing nucleotide triphosphate hydrolases"/>
    <property type="match status" value="2"/>
</dbReference>
<accession>A0A6J6UVX0</accession>
<dbReference type="InterPro" id="IPR032859">
    <property type="entry name" value="KH_dom-like"/>
</dbReference>
<dbReference type="GO" id="GO:0005525">
    <property type="term" value="F:GTP binding"/>
    <property type="evidence" value="ECO:0007669"/>
    <property type="project" value="UniProtKB-KW"/>
</dbReference>
<dbReference type="Gene3D" id="3.30.300.20">
    <property type="match status" value="1"/>
</dbReference>
<dbReference type="InterPro" id="IPR027417">
    <property type="entry name" value="P-loop_NTPase"/>
</dbReference>
<evidence type="ECO:0000313" key="9">
    <source>
        <dbReference type="EMBL" id="CAB4764081.1"/>
    </source>
</evidence>
<keyword evidence="6" id="KW-0342">GTP-binding</keyword>
<evidence type="ECO:0000259" key="8">
    <source>
        <dbReference type="PROSITE" id="PS51712"/>
    </source>
</evidence>
<keyword evidence="5" id="KW-0547">Nucleotide-binding</keyword>
<evidence type="ECO:0000313" key="11">
    <source>
        <dbReference type="EMBL" id="CAB4935229.1"/>
    </source>
</evidence>
<dbReference type="EMBL" id="CAEZYR010000124">
    <property type="protein sequence ID" value="CAB4764081.1"/>
    <property type="molecule type" value="Genomic_DNA"/>
</dbReference>
<dbReference type="InterPro" id="IPR031166">
    <property type="entry name" value="G_ENGA"/>
</dbReference>
<dbReference type="PANTHER" id="PTHR43834:SF6">
    <property type="entry name" value="GTPASE DER"/>
    <property type="match status" value="1"/>
</dbReference>
<keyword evidence="4" id="KW-0677">Repeat</keyword>
<dbReference type="PRINTS" id="PR00326">
    <property type="entry name" value="GTP1OBG"/>
</dbReference>
<dbReference type="EMBL" id="CAFABA010000049">
    <property type="protein sequence ID" value="CAB4829978.1"/>
    <property type="molecule type" value="Genomic_DNA"/>
</dbReference>
<dbReference type="InterPro" id="IPR006073">
    <property type="entry name" value="GTP-bd"/>
</dbReference>
<dbReference type="GO" id="GO:0042254">
    <property type="term" value="P:ribosome biogenesis"/>
    <property type="evidence" value="ECO:0007669"/>
    <property type="project" value="UniProtKB-KW"/>
</dbReference>
<dbReference type="Pfam" id="PF14714">
    <property type="entry name" value="KH_dom-like"/>
    <property type="match status" value="1"/>
</dbReference>
<dbReference type="NCBIfam" id="TIGR00231">
    <property type="entry name" value="small_GTP"/>
    <property type="match status" value="2"/>
</dbReference>
<evidence type="ECO:0000256" key="4">
    <source>
        <dbReference type="ARBA" id="ARBA00022737"/>
    </source>
</evidence>
<gene>
    <name evidence="9" type="ORF">UFOPK2754_02614</name>
    <name evidence="10" type="ORF">UFOPK3139_01360</name>
    <name evidence="11" type="ORF">UFOPK3543_02910</name>
</gene>
<comment type="similarity">
    <text evidence="1">Belongs to the TRAFAC class TrmE-Era-EngA-EngB-Septin-like GTPase superfamily. EngA (Der) GTPase family.</text>
</comment>
<keyword evidence="3" id="KW-0690">Ribosome biogenesis</keyword>
<dbReference type="InterPro" id="IPR005225">
    <property type="entry name" value="Small_GTP-bd"/>
</dbReference>
<dbReference type="InterPro" id="IPR016484">
    <property type="entry name" value="GTPase_Der"/>
</dbReference>
<dbReference type="PROSITE" id="PS51712">
    <property type="entry name" value="G_ENGA"/>
    <property type="match status" value="2"/>
</dbReference>
<dbReference type="CDD" id="cd01895">
    <property type="entry name" value="EngA2"/>
    <property type="match status" value="1"/>
</dbReference>
<dbReference type="InterPro" id="IPR015946">
    <property type="entry name" value="KH_dom-like_a/b"/>
</dbReference>
<dbReference type="GO" id="GO:0043022">
    <property type="term" value="F:ribosome binding"/>
    <property type="evidence" value="ECO:0007669"/>
    <property type="project" value="TreeGrafter"/>
</dbReference>
<dbReference type="CDD" id="cd01894">
    <property type="entry name" value="EngA1"/>
    <property type="match status" value="1"/>
</dbReference>
<evidence type="ECO:0000256" key="3">
    <source>
        <dbReference type="ARBA" id="ARBA00022517"/>
    </source>
</evidence>
<sequence>MSPLPIVAIVGRPNVGKSTLVNRLVGRRVTIVEERPGVTRDRKEVECNWLGRDFIVVDTGGWMPKGDELDNKVSAQSERAINEADVICFVVDGAVGITEDDARVAQMLRGLGRPVLLAVNKIDDSRHEVNIWDFVSLGLGDPHPVSALHGRSTGDLLDAMVAFFPADPDAPVSGADVVVNPEDVGPRVFSVAIVGRPNVGKSTLFNRLIGDDRSVVHDLPGTTRDTIDTIVDTPTGPVRFIDTAGMRRKSKIDDGTEFYSMVRALQAVDGADVALLVIDATVGVSAQDQRLAERVDAAGCPVVVLLNKWETIADAEERAKISSDIERKLHFIGDSPVLKISALTGKGVHKLLPALAESIVDYQKRVPTRKVNDVIMRAQSATPAPHGGRIMYATQGATDPPTFTLFANKDISPAYLRYLERMLREEFKFGSTPIKMRVRRRDA</sequence>
<dbReference type="EMBL" id="CAFBMH010000172">
    <property type="protein sequence ID" value="CAB4935229.1"/>
    <property type="molecule type" value="Genomic_DNA"/>
</dbReference>
<dbReference type="PIRSF" id="PIRSF006485">
    <property type="entry name" value="GTP-binding_EngA"/>
    <property type="match status" value="1"/>
</dbReference>
<reference evidence="9" key="1">
    <citation type="submission" date="2020-05" db="EMBL/GenBank/DDBJ databases">
        <authorList>
            <person name="Chiriac C."/>
            <person name="Salcher M."/>
            <person name="Ghai R."/>
            <person name="Kavagutti S V."/>
        </authorList>
    </citation>
    <scope>NUCLEOTIDE SEQUENCE</scope>
</reference>
<dbReference type="FunFam" id="3.40.50.300:FF:000057">
    <property type="entry name" value="GTPase Der"/>
    <property type="match status" value="1"/>
</dbReference>
<dbReference type="HAMAP" id="MF_00195">
    <property type="entry name" value="GTPase_Der"/>
    <property type="match status" value="1"/>
</dbReference>
<dbReference type="AlphaFoldDB" id="A0A6J6UVX0"/>
<feature type="domain" description="EngA-type G" evidence="8">
    <location>
        <begin position="5"/>
        <end position="168"/>
    </location>
</feature>
<dbReference type="SUPFAM" id="SSF52540">
    <property type="entry name" value="P-loop containing nucleoside triphosphate hydrolases"/>
    <property type="match status" value="2"/>
</dbReference>
<proteinExistence type="inferred from homology"/>
<evidence type="ECO:0000256" key="1">
    <source>
        <dbReference type="ARBA" id="ARBA00008279"/>
    </source>
</evidence>
<evidence type="ECO:0000256" key="6">
    <source>
        <dbReference type="ARBA" id="ARBA00023134"/>
    </source>
</evidence>
<organism evidence="9">
    <name type="scientific">freshwater metagenome</name>
    <dbReference type="NCBI Taxonomy" id="449393"/>
    <lineage>
        <taxon>unclassified sequences</taxon>
        <taxon>metagenomes</taxon>
        <taxon>ecological metagenomes</taxon>
    </lineage>
</organism>
<dbReference type="NCBIfam" id="TIGR03594">
    <property type="entry name" value="GTPase_EngA"/>
    <property type="match status" value="1"/>
</dbReference>
<evidence type="ECO:0000313" key="10">
    <source>
        <dbReference type="EMBL" id="CAB4829978.1"/>
    </source>
</evidence>
<evidence type="ECO:0000256" key="2">
    <source>
        <dbReference type="ARBA" id="ARBA00020953"/>
    </source>
</evidence>
<evidence type="ECO:0000256" key="7">
    <source>
        <dbReference type="ARBA" id="ARBA00032345"/>
    </source>
</evidence>
<protein>
    <recommendedName>
        <fullName evidence="2">GTPase Der</fullName>
    </recommendedName>
    <alternativeName>
        <fullName evidence="7">GTP-binding protein EngA</fullName>
    </alternativeName>
</protein>
<feature type="domain" description="EngA-type G" evidence="8">
    <location>
        <begin position="189"/>
        <end position="363"/>
    </location>
</feature>
<dbReference type="FunFam" id="3.40.50.300:FF:000040">
    <property type="entry name" value="GTPase Der"/>
    <property type="match status" value="1"/>
</dbReference>
<name>A0A6J6UVX0_9ZZZZ</name>
<dbReference type="Pfam" id="PF01926">
    <property type="entry name" value="MMR_HSR1"/>
    <property type="match status" value="2"/>
</dbReference>
<evidence type="ECO:0000256" key="5">
    <source>
        <dbReference type="ARBA" id="ARBA00022741"/>
    </source>
</evidence>
<dbReference type="PANTHER" id="PTHR43834">
    <property type="entry name" value="GTPASE DER"/>
    <property type="match status" value="1"/>
</dbReference>